<dbReference type="AlphaFoldDB" id="A0A8H6S613"/>
<name>A0A8H6S613_9AGAR</name>
<gene>
    <name evidence="2" type="ORF">MIND_01198100</name>
</gene>
<dbReference type="Proteomes" id="UP000636479">
    <property type="component" value="Unassembled WGS sequence"/>
</dbReference>
<feature type="region of interest" description="Disordered" evidence="1">
    <location>
        <begin position="325"/>
        <end position="357"/>
    </location>
</feature>
<comment type="caution">
    <text evidence="2">The sequence shown here is derived from an EMBL/GenBank/DDBJ whole genome shotgun (WGS) entry which is preliminary data.</text>
</comment>
<reference evidence="2" key="1">
    <citation type="submission" date="2020-05" db="EMBL/GenBank/DDBJ databases">
        <title>Mycena genomes resolve the evolution of fungal bioluminescence.</title>
        <authorList>
            <person name="Tsai I.J."/>
        </authorList>
    </citation>
    <scope>NUCLEOTIDE SEQUENCE</scope>
    <source>
        <strain evidence="2">171206Taipei</strain>
    </source>
</reference>
<dbReference type="RefSeq" id="XP_037215416.1">
    <property type="nucleotide sequence ID" value="XM_037368490.1"/>
</dbReference>
<accession>A0A8H6S613</accession>
<protein>
    <submittedName>
        <fullName evidence="2">Uncharacterized protein</fullName>
    </submittedName>
</protein>
<evidence type="ECO:0000313" key="2">
    <source>
        <dbReference type="EMBL" id="KAF7292988.1"/>
    </source>
</evidence>
<keyword evidence="3" id="KW-1185">Reference proteome</keyword>
<evidence type="ECO:0000256" key="1">
    <source>
        <dbReference type="SAM" id="MobiDB-lite"/>
    </source>
</evidence>
<sequence>MSLRSSSFEGSGIAKELNIEAVATLITEIHEQWLVTHIPDIPNITEKLATLQNKAIEAARVQFSSNSHPFTDSSRFLKDVFQEGTGSQFITISTGTETITPSSTLSYPSRVLADILLTSSIFKERAAAFQNCTECHLWDKLRKHARIELSERHRSLTDPVLTTAAAICQEIIAENQVIDEDLKERYALQGPTTKYSSGSSSEPTDISAWVVLDQEVAIPSQCVATGINFHGTLDHVMTIVNAEDALACINAGQRLSMDSSYLPTNMALNVTEAKAMDSMNGKATKDQVLSEGAAVCVFTRRNAVVNALTNGLQWRFYLIRKTPQSQSETPKADDMTPSPTKKPRRSDPQSETNSAKKPFTYSETFNLSVIDNLELILKLLVLATIGNANDFVELVKYCRKS</sequence>
<organism evidence="2 3">
    <name type="scientific">Mycena indigotica</name>
    <dbReference type="NCBI Taxonomy" id="2126181"/>
    <lineage>
        <taxon>Eukaryota</taxon>
        <taxon>Fungi</taxon>
        <taxon>Dikarya</taxon>
        <taxon>Basidiomycota</taxon>
        <taxon>Agaricomycotina</taxon>
        <taxon>Agaricomycetes</taxon>
        <taxon>Agaricomycetidae</taxon>
        <taxon>Agaricales</taxon>
        <taxon>Marasmiineae</taxon>
        <taxon>Mycenaceae</taxon>
        <taxon>Mycena</taxon>
    </lineage>
</organism>
<dbReference type="GeneID" id="59351006"/>
<dbReference type="EMBL" id="JACAZF010000011">
    <property type="protein sequence ID" value="KAF7292988.1"/>
    <property type="molecule type" value="Genomic_DNA"/>
</dbReference>
<proteinExistence type="predicted"/>
<dbReference type="OrthoDB" id="3034219at2759"/>
<evidence type="ECO:0000313" key="3">
    <source>
        <dbReference type="Proteomes" id="UP000636479"/>
    </source>
</evidence>